<dbReference type="SUPFAM" id="SSF52317">
    <property type="entry name" value="Class I glutamine amidotransferase-like"/>
    <property type="match status" value="1"/>
</dbReference>
<organism evidence="3 6">
    <name type="scientific">Bacillus mojavensis</name>
    <dbReference type="NCBI Taxonomy" id="72360"/>
    <lineage>
        <taxon>Bacteria</taxon>
        <taxon>Bacillati</taxon>
        <taxon>Bacillota</taxon>
        <taxon>Bacilli</taxon>
        <taxon>Bacillales</taxon>
        <taxon>Bacillaceae</taxon>
        <taxon>Bacillus</taxon>
    </lineage>
</organism>
<dbReference type="Pfam" id="PF00117">
    <property type="entry name" value="GATase"/>
    <property type="match status" value="1"/>
</dbReference>
<dbReference type="PANTHER" id="PTHR43418:SF4">
    <property type="entry name" value="MULTIFUNCTIONAL TRYPTOPHAN BIOSYNTHESIS PROTEIN"/>
    <property type="match status" value="1"/>
</dbReference>
<evidence type="ECO:0000256" key="1">
    <source>
        <dbReference type="ARBA" id="ARBA00022962"/>
    </source>
</evidence>
<dbReference type="PRINTS" id="PR00096">
    <property type="entry name" value="GATASE"/>
</dbReference>
<protein>
    <submittedName>
        <fullName evidence="4">4-amino-4-deoxychorismate synthase, anthranilate synthase (Subunit II)</fullName>
    </submittedName>
    <submittedName>
        <fullName evidence="3">Aminodeoxychorismate/anthranilate synthase component II</fullName>
    </submittedName>
</protein>
<feature type="domain" description="Glutamine amidotransferase" evidence="2">
    <location>
        <begin position="3"/>
        <end position="185"/>
    </location>
</feature>
<evidence type="ECO:0000313" key="5">
    <source>
        <dbReference type="Proteomes" id="UP000501048"/>
    </source>
</evidence>
<dbReference type="GO" id="GO:0005829">
    <property type="term" value="C:cytosol"/>
    <property type="evidence" value="ECO:0007669"/>
    <property type="project" value="TreeGrafter"/>
</dbReference>
<accession>A0AAP3CRU2</accession>
<name>A0AAP3CRU2_BACMO</name>
<reference evidence="4 5" key="1">
    <citation type="submission" date="2020-04" db="EMBL/GenBank/DDBJ databases">
        <title>Plant growth promoting and environmental Bacillus: genomic and epigenetic comparison.</title>
        <authorList>
            <person name="Reva O.N."/>
            <person name="Lutz S."/>
            <person name="Ahrens C.H."/>
        </authorList>
    </citation>
    <scope>NUCLEOTIDE SEQUENCE [LARGE SCALE GENOMIC DNA]</scope>
    <source>
        <strain evidence="4 5">UCMB5075</strain>
    </source>
</reference>
<sequence length="194" mass="21729">MILMIDNYDSFTYNLVQYLGELGEELIVKRNDDITIEQIEELSPDFLMISPGPCSPDEAGISLEAIKHFAGKIPVFGVCLGHQSIAQVFGGDVVRAERLMHGKTSEIEHDGKTIFKGLQNPLVATRYHSLIVKSETLPSCFTVTAQTKEGEIMAIRHNDLPIEGVQFHPESIMTSFGKEMLRNFIETYRKEVIA</sequence>
<dbReference type="PRINTS" id="PR00099">
    <property type="entry name" value="CPSGATASE"/>
</dbReference>
<keyword evidence="1" id="KW-0315">Glutamine amidotransferase</keyword>
<dbReference type="Gene3D" id="3.40.50.880">
    <property type="match status" value="1"/>
</dbReference>
<keyword evidence="5" id="KW-1185">Reference proteome</keyword>
<dbReference type="InterPro" id="IPR006221">
    <property type="entry name" value="TrpG/PapA_dom"/>
</dbReference>
<dbReference type="EMBL" id="CP051464">
    <property type="protein sequence ID" value="QJC94635.1"/>
    <property type="molecule type" value="Genomic_DNA"/>
</dbReference>
<gene>
    <name evidence="3" type="primary">pabA</name>
    <name evidence="4" type="ORF">HC660_00880</name>
    <name evidence="3" type="ORF">MOD07_04295</name>
</gene>
<dbReference type="PRINTS" id="PR00097">
    <property type="entry name" value="ANTSNTHASEII"/>
</dbReference>
<proteinExistence type="predicted"/>
<dbReference type="PROSITE" id="PS51273">
    <property type="entry name" value="GATASE_TYPE_1"/>
    <property type="match status" value="1"/>
</dbReference>
<dbReference type="InterPro" id="IPR050472">
    <property type="entry name" value="Anth_synth/Amidotransfase"/>
</dbReference>
<dbReference type="InterPro" id="IPR029062">
    <property type="entry name" value="Class_I_gatase-like"/>
</dbReference>
<dbReference type="NCBIfam" id="NF005799">
    <property type="entry name" value="PRK07649.1"/>
    <property type="match status" value="1"/>
</dbReference>
<dbReference type="GO" id="GO:0004049">
    <property type="term" value="F:anthranilate synthase activity"/>
    <property type="evidence" value="ECO:0007669"/>
    <property type="project" value="TreeGrafter"/>
</dbReference>
<dbReference type="NCBIfam" id="TIGR00566">
    <property type="entry name" value="trpG_papA"/>
    <property type="match status" value="1"/>
</dbReference>
<evidence type="ECO:0000313" key="3">
    <source>
        <dbReference type="EMBL" id="MCY8508768.1"/>
    </source>
</evidence>
<evidence type="ECO:0000259" key="2">
    <source>
        <dbReference type="Pfam" id="PF00117"/>
    </source>
</evidence>
<dbReference type="Proteomes" id="UP000501048">
    <property type="component" value="Chromosome"/>
</dbReference>
<dbReference type="InterPro" id="IPR017926">
    <property type="entry name" value="GATASE"/>
</dbReference>
<evidence type="ECO:0000313" key="4">
    <source>
        <dbReference type="EMBL" id="QJC94635.1"/>
    </source>
</evidence>
<dbReference type="FunFam" id="3.40.50.880:FF:000003">
    <property type="entry name" value="Anthranilate synthase component II"/>
    <property type="match status" value="1"/>
</dbReference>
<dbReference type="RefSeq" id="WP_168746768.1">
    <property type="nucleotide sequence ID" value="NZ_CP051464.1"/>
</dbReference>
<dbReference type="AlphaFoldDB" id="A0AAP3CRU2"/>
<dbReference type="EMBL" id="JALAQA010000003">
    <property type="protein sequence ID" value="MCY8508768.1"/>
    <property type="molecule type" value="Genomic_DNA"/>
</dbReference>
<dbReference type="GeneID" id="76980743"/>
<dbReference type="PANTHER" id="PTHR43418">
    <property type="entry name" value="MULTIFUNCTIONAL TRYPTOPHAN BIOSYNTHESIS PROTEIN-RELATED"/>
    <property type="match status" value="1"/>
</dbReference>
<dbReference type="CDD" id="cd01743">
    <property type="entry name" value="GATase1_Anthranilate_Synthase"/>
    <property type="match status" value="1"/>
</dbReference>
<reference evidence="3" key="2">
    <citation type="submission" date="2022-02" db="EMBL/GenBank/DDBJ databases">
        <title>Crop Bioprotection Bacillus Genome Sequencing.</title>
        <authorList>
            <person name="Dunlap C."/>
        </authorList>
    </citation>
    <scope>NUCLEOTIDE SEQUENCE</scope>
    <source>
        <strain evidence="3">CK3O2B-54A</strain>
    </source>
</reference>
<evidence type="ECO:0000313" key="6">
    <source>
        <dbReference type="Proteomes" id="UP001075387"/>
    </source>
</evidence>
<dbReference type="Proteomes" id="UP001075387">
    <property type="component" value="Unassembled WGS sequence"/>
</dbReference>
<dbReference type="GO" id="GO:0000162">
    <property type="term" value="P:L-tryptophan biosynthetic process"/>
    <property type="evidence" value="ECO:0007669"/>
    <property type="project" value="TreeGrafter"/>
</dbReference>